<comment type="caution">
    <text evidence="1">The sequence shown here is derived from an EMBL/GenBank/DDBJ whole genome shotgun (WGS) entry which is preliminary data.</text>
</comment>
<dbReference type="EMBL" id="CM037617">
    <property type="protein sequence ID" value="KAH8004601.1"/>
    <property type="molecule type" value="Genomic_DNA"/>
</dbReference>
<reference evidence="1" key="1">
    <citation type="submission" date="2021-08" db="EMBL/GenBank/DDBJ databases">
        <title>The first chromosome-level gecko genome reveals the dynamic sex chromosomes of Neotropical dwarf geckos (Sphaerodactylidae: Sphaerodactylus).</title>
        <authorList>
            <person name="Pinto B.J."/>
            <person name="Keating S.E."/>
            <person name="Gamble T."/>
        </authorList>
    </citation>
    <scope>NUCLEOTIDE SEQUENCE</scope>
    <source>
        <strain evidence="1">TG3544</strain>
    </source>
</reference>
<evidence type="ECO:0000313" key="1">
    <source>
        <dbReference type="EMBL" id="KAH8004601.1"/>
    </source>
</evidence>
<proteinExistence type="predicted"/>
<dbReference type="Proteomes" id="UP000827872">
    <property type="component" value="Linkage Group LG04"/>
</dbReference>
<evidence type="ECO:0000313" key="2">
    <source>
        <dbReference type="Proteomes" id="UP000827872"/>
    </source>
</evidence>
<name>A0ACB8FGK2_9SAUR</name>
<keyword evidence="2" id="KW-1185">Reference proteome</keyword>
<accession>A0ACB8FGK2</accession>
<gene>
    <name evidence="1" type="primary">ATP1B1_1</name>
    <name evidence="1" type="ORF">K3G42_015509</name>
</gene>
<organism evidence="1 2">
    <name type="scientific">Sphaerodactylus townsendi</name>
    <dbReference type="NCBI Taxonomy" id="933632"/>
    <lineage>
        <taxon>Eukaryota</taxon>
        <taxon>Metazoa</taxon>
        <taxon>Chordata</taxon>
        <taxon>Craniata</taxon>
        <taxon>Vertebrata</taxon>
        <taxon>Euteleostomi</taxon>
        <taxon>Lepidosauria</taxon>
        <taxon>Squamata</taxon>
        <taxon>Bifurcata</taxon>
        <taxon>Gekkota</taxon>
        <taxon>Sphaerodactylidae</taxon>
        <taxon>Sphaerodactylus</taxon>
    </lineage>
</organism>
<sequence>MGDITYNHYNLCLNLEDFVVGACTRGLTNVPQVLKMEISFDPGDPSTYNKYVKAMQAFLKPYDLENQKEPDMDYDSCPTEPSDYIDRGKYDESAGRKKSCRFNRAWLENCSGLNDTSFGYKDGKPCVIIKLNRVLGFKPKPPKNDSLPEDLKARYNNFLIPLHCFAKKEEDVDKIGIVEYYGMGGYAGFPLQYYPYYGKRLHVKYLQPLVAVQFMNLTQEQGVRIECKAYGENIQYSDKDRFQGRFDMKFEIKRS</sequence>
<protein>
    <submittedName>
        <fullName evidence="1">Sodium/potassium-transporting ATPase subunit beta-1</fullName>
    </submittedName>
</protein>